<feature type="transmembrane region" description="Helical" evidence="1">
    <location>
        <begin position="110"/>
        <end position="135"/>
    </location>
</feature>
<evidence type="ECO:0000313" key="2">
    <source>
        <dbReference type="EMBL" id="GIM90391.1"/>
    </source>
</evidence>
<proteinExistence type="predicted"/>
<dbReference type="Proteomes" id="UP000677082">
    <property type="component" value="Unassembled WGS sequence"/>
</dbReference>
<keyword evidence="3" id="KW-1185">Reference proteome</keyword>
<dbReference type="AlphaFoldDB" id="A0A919T962"/>
<keyword evidence="1" id="KW-0812">Transmembrane</keyword>
<keyword evidence="1" id="KW-0472">Membrane</keyword>
<organism evidence="2 3">
    <name type="scientific">Paractinoplanes toevensis</name>
    <dbReference type="NCBI Taxonomy" id="571911"/>
    <lineage>
        <taxon>Bacteria</taxon>
        <taxon>Bacillati</taxon>
        <taxon>Actinomycetota</taxon>
        <taxon>Actinomycetes</taxon>
        <taxon>Micromonosporales</taxon>
        <taxon>Micromonosporaceae</taxon>
        <taxon>Paractinoplanes</taxon>
    </lineage>
</organism>
<feature type="transmembrane region" description="Helical" evidence="1">
    <location>
        <begin position="186"/>
        <end position="206"/>
    </location>
</feature>
<evidence type="ECO:0000313" key="3">
    <source>
        <dbReference type="Proteomes" id="UP000677082"/>
    </source>
</evidence>
<sequence>MTAELERSYTRLLRLYPAGYRRERGDEMLDVLLASGATRLSLRERRALILGALRCRAGATGRRDLGTTWRQSAALAACMLMAFGAVSTVAREIAWPAGPDWRECVAAALGLAGILVAFRGWLPAAIGCAVAAYLFPMLSDGRLTYSWSVEWLLAAVLLIPAAVRGGRPPWRQAYLLVLPLALLEPSLVPSPLQTGWIVLLAAVLAWTVLDERAALAFGLMLTLGLADQGVAALSGLGFETTYVAMWVGWPGAMLVAGSVVARRRARI</sequence>
<feature type="transmembrane region" description="Helical" evidence="1">
    <location>
        <begin position="72"/>
        <end position="90"/>
    </location>
</feature>
<feature type="transmembrane region" description="Helical" evidence="1">
    <location>
        <begin position="242"/>
        <end position="261"/>
    </location>
</feature>
<gene>
    <name evidence="2" type="ORF">Ato02nite_021840</name>
</gene>
<protein>
    <submittedName>
        <fullName evidence="2">Uncharacterized protein</fullName>
    </submittedName>
</protein>
<dbReference type="EMBL" id="BOQN01000028">
    <property type="protein sequence ID" value="GIM90391.1"/>
    <property type="molecule type" value="Genomic_DNA"/>
</dbReference>
<keyword evidence="1" id="KW-1133">Transmembrane helix</keyword>
<name>A0A919T962_9ACTN</name>
<feature type="transmembrane region" description="Helical" evidence="1">
    <location>
        <begin position="147"/>
        <end position="166"/>
    </location>
</feature>
<dbReference type="RefSeq" id="WP_213006323.1">
    <property type="nucleotide sequence ID" value="NZ_BOQN01000028.1"/>
</dbReference>
<feature type="transmembrane region" description="Helical" evidence="1">
    <location>
        <begin position="213"/>
        <end position="236"/>
    </location>
</feature>
<reference evidence="2 3" key="1">
    <citation type="submission" date="2021-03" db="EMBL/GenBank/DDBJ databases">
        <title>Whole genome shotgun sequence of Actinoplanes toevensis NBRC 105298.</title>
        <authorList>
            <person name="Komaki H."/>
            <person name="Tamura T."/>
        </authorList>
    </citation>
    <scope>NUCLEOTIDE SEQUENCE [LARGE SCALE GENOMIC DNA]</scope>
    <source>
        <strain evidence="2 3">NBRC 105298</strain>
    </source>
</reference>
<accession>A0A919T962</accession>
<evidence type="ECO:0000256" key="1">
    <source>
        <dbReference type="SAM" id="Phobius"/>
    </source>
</evidence>
<comment type="caution">
    <text evidence="2">The sequence shown here is derived from an EMBL/GenBank/DDBJ whole genome shotgun (WGS) entry which is preliminary data.</text>
</comment>